<accession>A0A2M9BBC9</accession>
<dbReference type="AlphaFoldDB" id="A0A2M9BBC9"/>
<proteinExistence type="predicted"/>
<keyword evidence="2" id="KW-0812">Transmembrane</keyword>
<keyword evidence="4" id="KW-1185">Reference proteome</keyword>
<evidence type="ECO:0000313" key="4">
    <source>
        <dbReference type="Proteomes" id="UP000230161"/>
    </source>
</evidence>
<dbReference type="RefSeq" id="WP_100346141.1">
    <property type="nucleotide sequence ID" value="NZ_PGFB01000007.1"/>
</dbReference>
<reference evidence="3 4" key="1">
    <citation type="submission" date="2017-11" db="EMBL/GenBank/DDBJ databases">
        <title>Genomic Encyclopedia of Archaeal and Bacterial Type Strains, Phase II (KMG-II): From Individual Species to Whole Genera.</title>
        <authorList>
            <person name="Goeker M."/>
        </authorList>
    </citation>
    <scope>NUCLEOTIDE SEQUENCE [LARGE SCALE GENOMIC DNA]</scope>
    <source>
        <strain evidence="3 4">DSM 25625</strain>
    </source>
</reference>
<organism evidence="3 4">
    <name type="scientific">Compostimonas suwonensis</name>
    <dbReference type="NCBI Taxonomy" id="1048394"/>
    <lineage>
        <taxon>Bacteria</taxon>
        <taxon>Bacillati</taxon>
        <taxon>Actinomycetota</taxon>
        <taxon>Actinomycetes</taxon>
        <taxon>Micrococcales</taxon>
        <taxon>Microbacteriaceae</taxon>
        <taxon>Compostimonas</taxon>
    </lineage>
</organism>
<name>A0A2M9BBC9_9MICO</name>
<keyword evidence="2" id="KW-0472">Membrane</keyword>
<gene>
    <name evidence="3" type="ORF">CLV54_3388</name>
</gene>
<dbReference type="SUPFAM" id="SSF103473">
    <property type="entry name" value="MFS general substrate transporter"/>
    <property type="match status" value="1"/>
</dbReference>
<feature type="compositionally biased region" description="Low complexity" evidence="1">
    <location>
        <begin position="1"/>
        <end position="15"/>
    </location>
</feature>
<feature type="transmembrane region" description="Helical" evidence="2">
    <location>
        <begin position="41"/>
        <end position="58"/>
    </location>
</feature>
<protein>
    <submittedName>
        <fullName evidence="3">Uncharacterized protein</fullName>
    </submittedName>
</protein>
<feature type="region of interest" description="Disordered" evidence="1">
    <location>
        <begin position="1"/>
        <end position="33"/>
    </location>
</feature>
<comment type="caution">
    <text evidence="3">The sequence shown here is derived from an EMBL/GenBank/DDBJ whole genome shotgun (WGS) entry which is preliminary data.</text>
</comment>
<feature type="transmembrane region" description="Helical" evidence="2">
    <location>
        <begin position="118"/>
        <end position="143"/>
    </location>
</feature>
<dbReference type="Proteomes" id="UP000230161">
    <property type="component" value="Unassembled WGS sequence"/>
</dbReference>
<evidence type="ECO:0000313" key="3">
    <source>
        <dbReference type="EMBL" id="PJJ55250.1"/>
    </source>
</evidence>
<dbReference type="OrthoDB" id="5116782at2"/>
<evidence type="ECO:0000256" key="2">
    <source>
        <dbReference type="SAM" id="Phobius"/>
    </source>
</evidence>
<sequence length="144" mass="14738">MTDATNPENPENPENLPGMTASPSEHTPVHESIETAAKEPAPWLVGAVAAVFGLFYAYDVWEAVGNLVGVTSGAAGLGTSVSPVGWIVLIGGLLLPVVVFVLAVWLGRGRATLPRAGILFAGLCLVAALSLSLVTIFGFGALIS</sequence>
<dbReference type="EMBL" id="PGFB01000007">
    <property type="protein sequence ID" value="PJJ55250.1"/>
    <property type="molecule type" value="Genomic_DNA"/>
</dbReference>
<dbReference type="InterPro" id="IPR036259">
    <property type="entry name" value="MFS_trans_sf"/>
</dbReference>
<keyword evidence="2" id="KW-1133">Transmembrane helix</keyword>
<feature type="transmembrane region" description="Helical" evidence="2">
    <location>
        <begin position="84"/>
        <end position="106"/>
    </location>
</feature>
<evidence type="ECO:0000256" key="1">
    <source>
        <dbReference type="SAM" id="MobiDB-lite"/>
    </source>
</evidence>